<gene>
    <name evidence="1" type="ORF">TTRE_0000493901</name>
</gene>
<evidence type="ECO:0000313" key="2">
    <source>
        <dbReference type="Proteomes" id="UP000030665"/>
    </source>
</evidence>
<keyword evidence="2" id="KW-1185">Reference proteome</keyword>
<dbReference type="AlphaFoldDB" id="A0A077Z8A0"/>
<evidence type="ECO:0000313" key="1">
    <source>
        <dbReference type="EMBL" id="CDW56657.1"/>
    </source>
</evidence>
<dbReference type="EMBL" id="HG806065">
    <property type="protein sequence ID" value="CDW56657.1"/>
    <property type="molecule type" value="Genomic_DNA"/>
</dbReference>
<sequence>MQQGQFVGKAPPINCSPLDYYRGNGKDKGGEGFLLEKICFSFFFKGESVAQDYWSATGMLNPAGALPGNPYGPVLDTGGPAAYSGVLPSPLVSDLSQLTPMGSQNLIKFNSSIQAPFLPAAAAAFSGLHPTQTGDALGKALASIYSDQLSVNASELSWPAAAAAAADSGGQVLSNAATDSLGYRNLGMYSLVSKSVYILASTCTMASCY</sequence>
<protein>
    <submittedName>
        <fullName evidence="1">Uncharacterized protein</fullName>
    </submittedName>
</protein>
<name>A0A077Z8A0_TRITR</name>
<dbReference type="OrthoDB" id="10034090at2759"/>
<reference evidence="1" key="2">
    <citation type="submission" date="2014-03" db="EMBL/GenBank/DDBJ databases">
        <title>The whipworm genome and dual-species transcriptomics of an intimate host-pathogen interaction.</title>
        <authorList>
            <person name="Foth B.J."/>
            <person name="Tsai I.J."/>
            <person name="Reid A.J."/>
            <person name="Bancroft A.J."/>
            <person name="Nichol S."/>
            <person name="Tracey A."/>
            <person name="Holroyd N."/>
            <person name="Cotton J.A."/>
            <person name="Stanley E.J."/>
            <person name="Zarowiecki M."/>
            <person name="Liu J.Z."/>
            <person name="Huckvale T."/>
            <person name="Cooper P.J."/>
            <person name="Grencis R.K."/>
            <person name="Berriman M."/>
        </authorList>
    </citation>
    <scope>NUCLEOTIDE SEQUENCE [LARGE SCALE GENOMIC DNA]</scope>
</reference>
<dbReference type="Proteomes" id="UP000030665">
    <property type="component" value="Unassembled WGS sequence"/>
</dbReference>
<proteinExistence type="predicted"/>
<organism evidence="1 2">
    <name type="scientific">Trichuris trichiura</name>
    <name type="common">Whipworm</name>
    <name type="synonym">Trichocephalus trichiurus</name>
    <dbReference type="NCBI Taxonomy" id="36087"/>
    <lineage>
        <taxon>Eukaryota</taxon>
        <taxon>Metazoa</taxon>
        <taxon>Ecdysozoa</taxon>
        <taxon>Nematoda</taxon>
        <taxon>Enoplea</taxon>
        <taxon>Dorylaimia</taxon>
        <taxon>Trichinellida</taxon>
        <taxon>Trichuridae</taxon>
        <taxon>Trichuris</taxon>
    </lineage>
</organism>
<accession>A0A077Z8A0</accession>
<reference evidence="1" key="1">
    <citation type="submission" date="2014-01" db="EMBL/GenBank/DDBJ databases">
        <authorList>
            <person name="Aslett M."/>
        </authorList>
    </citation>
    <scope>NUCLEOTIDE SEQUENCE</scope>
</reference>
<dbReference type="STRING" id="36087.A0A077Z8A0"/>